<dbReference type="AlphaFoldDB" id="T1J807"/>
<dbReference type="GO" id="GO:0006120">
    <property type="term" value="P:mitochondrial electron transport, NADH to ubiquinone"/>
    <property type="evidence" value="ECO:0007669"/>
    <property type="project" value="TreeGrafter"/>
</dbReference>
<name>T1J807_STRMM</name>
<reference evidence="2" key="2">
    <citation type="submission" date="2015-02" db="UniProtKB">
        <authorList>
            <consortium name="EnsemblMetazoa"/>
        </authorList>
    </citation>
    <scope>IDENTIFICATION</scope>
</reference>
<reference evidence="3" key="1">
    <citation type="submission" date="2011-05" db="EMBL/GenBank/DDBJ databases">
        <authorList>
            <person name="Richards S.R."/>
            <person name="Qu J."/>
            <person name="Jiang H."/>
            <person name="Jhangiani S.N."/>
            <person name="Agravi P."/>
            <person name="Goodspeed R."/>
            <person name="Gross S."/>
            <person name="Mandapat C."/>
            <person name="Jackson L."/>
            <person name="Mathew T."/>
            <person name="Pu L."/>
            <person name="Thornton R."/>
            <person name="Saada N."/>
            <person name="Wilczek-Boney K.B."/>
            <person name="Lee S."/>
            <person name="Kovar C."/>
            <person name="Wu Y."/>
            <person name="Scherer S.E."/>
            <person name="Worley K.C."/>
            <person name="Muzny D.M."/>
            <person name="Gibbs R."/>
        </authorList>
    </citation>
    <scope>NUCLEOTIDE SEQUENCE</scope>
    <source>
        <strain evidence="3">Brora</strain>
    </source>
</reference>
<protein>
    <recommendedName>
        <fullName evidence="1">Zinc finger CHCC-type domain-containing protein</fullName>
    </recommendedName>
</protein>
<dbReference type="OMA" id="GSHTCGY"/>
<keyword evidence="3" id="KW-1185">Reference proteome</keyword>
<dbReference type="GO" id="GO:0005739">
    <property type="term" value="C:mitochondrion"/>
    <property type="evidence" value="ECO:0007669"/>
    <property type="project" value="GOC"/>
</dbReference>
<dbReference type="Gene3D" id="2.60.260.40">
    <property type="entry name" value="q5lls5 like domains"/>
    <property type="match status" value="1"/>
</dbReference>
<feature type="domain" description="Zinc finger CHCC-type" evidence="1">
    <location>
        <begin position="84"/>
        <end position="119"/>
    </location>
</feature>
<sequence>MASSVLKALKFSKQTTCLCRFPRNLSGIGGKEDWVPQEKKTHTGQEWEKDDYRLVRFIDRPKQVNERFAIDLINEIPPKGVAARGVWCDGGGGALGHPKVYINLDPAEPQACGYCGLRFFQEKH</sequence>
<evidence type="ECO:0000313" key="3">
    <source>
        <dbReference type="Proteomes" id="UP000014500"/>
    </source>
</evidence>
<dbReference type="eggNOG" id="KOG3456">
    <property type="taxonomic scope" value="Eukaryota"/>
</dbReference>
<evidence type="ECO:0000259" key="1">
    <source>
        <dbReference type="Pfam" id="PF10276"/>
    </source>
</evidence>
<dbReference type="PANTHER" id="PTHR13156">
    <property type="entry name" value="NADH-UBIQUINONE OXIDOREDUCTASE 13 KD-A SUBUNIT"/>
    <property type="match status" value="1"/>
</dbReference>
<dbReference type="Proteomes" id="UP000014500">
    <property type="component" value="Unassembled WGS sequence"/>
</dbReference>
<dbReference type="STRING" id="126957.T1J807"/>
<dbReference type="Pfam" id="PF10276">
    <property type="entry name" value="zf-CHCC"/>
    <property type="match status" value="1"/>
</dbReference>
<dbReference type="EnsemblMetazoa" id="SMAR003948-RA">
    <property type="protein sequence ID" value="SMAR003948-PA"/>
    <property type="gene ID" value="SMAR003948"/>
</dbReference>
<dbReference type="InterPro" id="IPR019401">
    <property type="entry name" value="Znf_CHCC"/>
</dbReference>
<dbReference type="PANTHER" id="PTHR13156:SF0">
    <property type="entry name" value="NADH DEHYDROGENASE [UBIQUINONE] IRON-SULFUR PROTEIN 6, MITOCHONDRIAL"/>
    <property type="match status" value="1"/>
</dbReference>
<dbReference type="EMBL" id="JH431944">
    <property type="status" value="NOT_ANNOTATED_CDS"/>
    <property type="molecule type" value="Genomic_DNA"/>
</dbReference>
<organism evidence="2 3">
    <name type="scientific">Strigamia maritima</name>
    <name type="common">European centipede</name>
    <name type="synonym">Geophilus maritimus</name>
    <dbReference type="NCBI Taxonomy" id="126957"/>
    <lineage>
        <taxon>Eukaryota</taxon>
        <taxon>Metazoa</taxon>
        <taxon>Ecdysozoa</taxon>
        <taxon>Arthropoda</taxon>
        <taxon>Myriapoda</taxon>
        <taxon>Chilopoda</taxon>
        <taxon>Pleurostigmophora</taxon>
        <taxon>Geophilomorpha</taxon>
        <taxon>Linotaeniidae</taxon>
        <taxon>Strigamia</taxon>
    </lineage>
</organism>
<dbReference type="HOGENOM" id="CLU_083053_3_1_1"/>
<evidence type="ECO:0000313" key="2">
    <source>
        <dbReference type="EnsemblMetazoa" id="SMAR009823-PA"/>
    </source>
</evidence>
<accession>T1J807</accession>
<proteinExistence type="predicted"/>
<dbReference type="EnsemblMetazoa" id="SMAR009823-RA">
    <property type="protein sequence ID" value="SMAR009823-PA"/>
    <property type="gene ID" value="SMAR009823"/>
</dbReference>
<dbReference type="EMBL" id="JH431426">
    <property type="status" value="NOT_ANNOTATED_CDS"/>
    <property type="molecule type" value="Genomic_DNA"/>
</dbReference>